<reference evidence="2" key="1">
    <citation type="submission" date="2024-04" db="EMBL/GenBank/DDBJ databases">
        <authorList>
            <consortium name="Molecular Ecology Group"/>
        </authorList>
    </citation>
    <scope>NUCLEOTIDE SEQUENCE</scope>
</reference>
<accession>A0AAV2N7U8</accession>
<protein>
    <submittedName>
        <fullName evidence="2">Uncharacterized protein</fullName>
    </submittedName>
</protein>
<dbReference type="EMBL" id="OZ034833">
    <property type="protein sequence ID" value="CAL1675636.1"/>
    <property type="molecule type" value="Genomic_DNA"/>
</dbReference>
<dbReference type="Proteomes" id="UP001497644">
    <property type="component" value="Chromosome 10"/>
</dbReference>
<feature type="compositionally biased region" description="Basic and acidic residues" evidence="1">
    <location>
        <begin position="11"/>
        <end position="20"/>
    </location>
</feature>
<sequence>MSARPQKKGKGTVDAEPTRHDRVMLAHCSAVDWLISSGRLTKPQPMLRSRLIGSDRDDRRIRPKPARKPIKVINGSVSL</sequence>
<evidence type="ECO:0000313" key="2">
    <source>
        <dbReference type="EMBL" id="CAL1675636.1"/>
    </source>
</evidence>
<dbReference type="AlphaFoldDB" id="A0AAV2N7U8"/>
<feature type="compositionally biased region" description="Basic residues" evidence="1">
    <location>
        <begin position="1"/>
        <end position="10"/>
    </location>
</feature>
<keyword evidence="3" id="KW-1185">Reference proteome</keyword>
<gene>
    <name evidence="2" type="ORF">LPLAT_LOCUS1929</name>
</gene>
<evidence type="ECO:0000313" key="3">
    <source>
        <dbReference type="Proteomes" id="UP001497644"/>
    </source>
</evidence>
<feature type="region of interest" description="Disordered" evidence="1">
    <location>
        <begin position="1"/>
        <end position="20"/>
    </location>
</feature>
<proteinExistence type="predicted"/>
<name>A0AAV2N7U8_9HYME</name>
<evidence type="ECO:0000256" key="1">
    <source>
        <dbReference type="SAM" id="MobiDB-lite"/>
    </source>
</evidence>
<organism evidence="2 3">
    <name type="scientific">Lasius platythorax</name>
    <dbReference type="NCBI Taxonomy" id="488582"/>
    <lineage>
        <taxon>Eukaryota</taxon>
        <taxon>Metazoa</taxon>
        <taxon>Ecdysozoa</taxon>
        <taxon>Arthropoda</taxon>
        <taxon>Hexapoda</taxon>
        <taxon>Insecta</taxon>
        <taxon>Pterygota</taxon>
        <taxon>Neoptera</taxon>
        <taxon>Endopterygota</taxon>
        <taxon>Hymenoptera</taxon>
        <taxon>Apocrita</taxon>
        <taxon>Aculeata</taxon>
        <taxon>Formicoidea</taxon>
        <taxon>Formicidae</taxon>
        <taxon>Formicinae</taxon>
        <taxon>Lasius</taxon>
        <taxon>Lasius</taxon>
    </lineage>
</organism>